<evidence type="ECO:0000256" key="15">
    <source>
        <dbReference type="ARBA" id="ARBA00044713"/>
    </source>
</evidence>
<dbReference type="EC" id="3.6.1.72" evidence="3"/>
<organism evidence="22 23">
    <name type="scientific">Escovopsis weberi</name>
    <dbReference type="NCBI Taxonomy" id="150374"/>
    <lineage>
        <taxon>Eukaryota</taxon>
        <taxon>Fungi</taxon>
        <taxon>Dikarya</taxon>
        <taxon>Ascomycota</taxon>
        <taxon>Pezizomycotina</taxon>
        <taxon>Sordariomycetes</taxon>
        <taxon>Hypocreomycetidae</taxon>
        <taxon>Hypocreales</taxon>
        <taxon>Hypocreaceae</taxon>
        <taxon>Escovopsis</taxon>
    </lineage>
</organism>
<dbReference type="PANTHER" id="PTHR12486:SF4">
    <property type="entry name" value="APRATAXIN"/>
    <property type="match status" value="1"/>
</dbReference>
<keyword evidence="23" id="KW-1185">Reference proteome</keyword>
<feature type="compositionally biased region" description="Acidic residues" evidence="19">
    <location>
        <begin position="1"/>
        <end position="22"/>
    </location>
</feature>
<dbReference type="InterPro" id="IPR011146">
    <property type="entry name" value="HIT-like"/>
</dbReference>
<comment type="caution">
    <text evidence="22">The sequence shown here is derived from an EMBL/GenBank/DDBJ whole genome shotgun (WGS) entry which is preliminary data.</text>
</comment>
<dbReference type="InterPro" id="IPR032566">
    <property type="entry name" value="Znf-C2HE"/>
</dbReference>
<comment type="subcellular location">
    <subcellularLocation>
        <location evidence="2">Cytoplasm</location>
    </subcellularLocation>
    <subcellularLocation>
        <location evidence="1">Nucleus</location>
    </subcellularLocation>
</comment>
<feature type="region of interest" description="Disordered" evidence="19">
    <location>
        <begin position="1"/>
        <end position="28"/>
    </location>
</feature>
<dbReference type="GO" id="GO:0046872">
    <property type="term" value="F:metal ion binding"/>
    <property type="evidence" value="ECO:0007669"/>
    <property type="project" value="UniProtKB-KW"/>
</dbReference>
<dbReference type="AlphaFoldDB" id="A0A0M8N1C4"/>
<keyword evidence="7" id="KW-0227">DNA damage</keyword>
<dbReference type="GO" id="GO:0033699">
    <property type="term" value="F:DNA 5'-adenosine monophosphate hydrolase activity"/>
    <property type="evidence" value="ECO:0007669"/>
    <property type="project" value="UniProtKB-EC"/>
</dbReference>
<evidence type="ECO:0000259" key="20">
    <source>
        <dbReference type="Pfam" id="PF01230"/>
    </source>
</evidence>
<evidence type="ECO:0000256" key="10">
    <source>
        <dbReference type="ARBA" id="ARBA00023125"/>
    </source>
</evidence>
<keyword evidence="10" id="KW-0238">DNA-binding</keyword>
<evidence type="ECO:0000256" key="9">
    <source>
        <dbReference type="ARBA" id="ARBA00022833"/>
    </source>
</evidence>
<evidence type="ECO:0000256" key="2">
    <source>
        <dbReference type="ARBA" id="ARBA00004496"/>
    </source>
</evidence>
<dbReference type="OrthoDB" id="3512845at2759"/>
<evidence type="ECO:0000256" key="11">
    <source>
        <dbReference type="ARBA" id="ARBA00023204"/>
    </source>
</evidence>
<evidence type="ECO:0000256" key="1">
    <source>
        <dbReference type="ARBA" id="ARBA00004123"/>
    </source>
</evidence>
<keyword evidence="12" id="KW-0539">Nucleus</keyword>
<dbReference type="Pfam" id="PF16278">
    <property type="entry name" value="zf-C2HE"/>
    <property type="match status" value="1"/>
</dbReference>
<accession>A0A0M8N1C4</accession>
<evidence type="ECO:0000256" key="14">
    <source>
        <dbReference type="ARBA" id="ARBA00044639"/>
    </source>
</evidence>
<evidence type="ECO:0000256" key="3">
    <source>
        <dbReference type="ARBA" id="ARBA00012495"/>
    </source>
</evidence>
<evidence type="ECO:0000256" key="8">
    <source>
        <dbReference type="ARBA" id="ARBA00022801"/>
    </source>
</evidence>
<dbReference type="GO" id="GO:0120108">
    <property type="term" value="F:DNA-3'-diphospho-5'-guanosine diphosphatase activity"/>
    <property type="evidence" value="ECO:0007669"/>
    <property type="project" value="UniProtKB-EC"/>
</dbReference>
<dbReference type="STRING" id="150374.A0A0M8N1C4"/>
<dbReference type="GO" id="GO:0003725">
    <property type="term" value="F:double-stranded RNA binding"/>
    <property type="evidence" value="ECO:0007669"/>
    <property type="project" value="TreeGrafter"/>
</dbReference>
<evidence type="ECO:0000256" key="19">
    <source>
        <dbReference type="SAM" id="MobiDB-lite"/>
    </source>
</evidence>
<proteinExistence type="predicted"/>
<keyword evidence="9" id="KW-0862">Zinc</keyword>
<keyword evidence="6" id="KW-0479">Metal-binding</keyword>
<dbReference type="GO" id="GO:0005737">
    <property type="term" value="C:cytoplasm"/>
    <property type="evidence" value="ECO:0007669"/>
    <property type="project" value="UniProtKB-SubCell"/>
</dbReference>
<comment type="catalytic activity">
    <reaction evidence="15">
        <text>a 5'-end adenosine-5'-diphospho-5'-ribonucleoside-2'-deoxyribonucleotide-DNA + H2O = a 5'-end 5'-phospho-ribonucleoside-2'-deoxyribonucleotide-DNA + AMP + 2 H(+)</text>
        <dbReference type="Rhea" id="RHEA:52132"/>
        <dbReference type="Rhea" id="RHEA-COMP:13182"/>
        <dbReference type="Rhea" id="RHEA-COMP:13183"/>
        <dbReference type="ChEBI" id="CHEBI:15377"/>
        <dbReference type="ChEBI" id="CHEBI:15378"/>
        <dbReference type="ChEBI" id="CHEBI:136414"/>
        <dbReference type="ChEBI" id="CHEBI:136415"/>
        <dbReference type="ChEBI" id="CHEBI:456215"/>
        <dbReference type="EC" id="3.6.1.71"/>
    </reaction>
</comment>
<evidence type="ECO:0000256" key="5">
    <source>
        <dbReference type="ARBA" id="ARBA00022490"/>
    </source>
</evidence>
<evidence type="ECO:0000256" key="4">
    <source>
        <dbReference type="ARBA" id="ARBA00012496"/>
    </source>
</evidence>
<dbReference type="Gene3D" id="3.30.428.10">
    <property type="entry name" value="HIT-like"/>
    <property type="match status" value="1"/>
</dbReference>
<dbReference type="InterPro" id="IPR036265">
    <property type="entry name" value="HIT-like_sf"/>
</dbReference>
<evidence type="ECO:0000259" key="21">
    <source>
        <dbReference type="Pfam" id="PF16278"/>
    </source>
</evidence>
<protein>
    <recommendedName>
        <fullName evidence="17">Aprataxin-like protein</fullName>
        <ecNumber evidence="4">3.6.1.71</ecNumber>
        <ecNumber evidence="3">3.6.1.72</ecNumber>
    </recommendedName>
    <alternativeName>
        <fullName evidence="18">Hit family protein 3</fullName>
    </alternativeName>
</protein>
<comment type="function">
    <text evidence="16">DNA-binding protein involved in single-strand DNA break repair, double-strand DNA break repair and base excision repair. Resolves abortive DNA ligation intermediates formed either at base excision sites, or when DNA ligases attempt to repair non-ligatable breaks induced by reactive oxygen species. Catalyzes the release of adenylate groups covalently linked to 5'-phosphate termini, resulting in the production of 5'-phosphate termini that can be efficiently rejoined. Likewise, catalyzes the release of 3'-linked guanosine (DNAppG) and inosine (DNAppI) from DNA, but has higher specific activity with 5'-linked adenosine (AppDNA).</text>
</comment>
<dbReference type="GO" id="GO:0005634">
    <property type="term" value="C:nucleus"/>
    <property type="evidence" value="ECO:0007669"/>
    <property type="project" value="UniProtKB-SubCell"/>
</dbReference>
<dbReference type="EC" id="3.6.1.71" evidence="4"/>
<evidence type="ECO:0000256" key="7">
    <source>
        <dbReference type="ARBA" id="ARBA00022763"/>
    </source>
</evidence>
<comment type="catalytic activity">
    <reaction evidence="13">
        <text>a 3'-end 2'-deoxyribonucleotide-3'-diphospho-5'-guanosine-DNA + H2O = a 3'-end 2'-deoxyribonucleotide 3'-phosphate-DNA + GMP + 2 H(+)</text>
        <dbReference type="Rhea" id="RHEA:52140"/>
        <dbReference type="Rhea" id="RHEA-COMP:13186"/>
        <dbReference type="Rhea" id="RHEA-COMP:13187"/>
        <dbReference type="ChEBI" id="CHEBI:15377"/>
        <dbReference type="ChEBI" id="CHEBI:15378"/>
        <dbReference type="ChEBI" id="CHEBI:58115"/>
        <dbReference type="ChEBI" id="CHEBI:136419"/>
        <dbReference type="ChEBI" id="CHEBI:136420"/>
        <dbReference type="EC" id="3.6.1.72"/>
    </reaction>
</comment>
<keyword evidence="5" id="KW-0963">Cytoplasm</keyword>
<evidence type="ECO:0000256" key="18">
    <source>
        <dbReference type="ARBA" id="ARBA00076243"/>
    </source>
</evidence>
<feature type="domain" description="HIT" evidence="20">
    <location>
        <begin position="67"/>
        <end position="217"/>
    </location>
</feature>
<feature type="compositionally biased region" description="Low complexity" evidence="19">
    <location>
        <begin position="160"/>
        <end position="187"/>
    </location>
</feature>
<dbReference type="GO" id="GO:0030983">
    <property type="term" value="F:mismatched DNA binding"/>
    <property type="evidence" value="ECO:0007669"/>
    <property type="project" value="TreeGrafter"/>
</dbReference>
<evidence type="ECO:0000313" key="22">
    <source>
        <dbReference type="EMBL" id="KOS18544.1"/>
    </source>
</evidence>
<evidence type="ECO:0000256" key="16">
    <source>
        <dbReference type="ARBA" id="ARBA00059438"/>
    </source>
</evidence>
<gene>
    <name evidence="22" type="ORF">ESCO_000452</name>
</gene>
<keyword evidence="11" id="KW-0234">DNA repair</keyword>
<sequence>MEPEPEPEPEEAMTKEELEDTAAEPVKNAFAQLMSTRPRPTVSGPSRAFKDRLALGAFIASPASFPPSSVIYFNDGFVAIRDKFPKATLHALLLPRSGAHTLLHPFDALADPAFLAAVRAEARGLAALVAGELQRRLGPYSCAEAARQAVLDGGDPPPSSSSSSSSHASASASAAGSPSSTPSALPPGRDWAAEVRAGVHAVPSMGNLHIHVLSRDMHSPAMKHRKHYNSFNTPFFVDLDDFPLHELDPRRDPGREGFLRRDLRCWRCGQNFGNRFRELKAHLETEFEAWKME</sequence>
<dbReference type="GO" id="GO:0000012">
    <property type="term" value="P:single strand break repair"/>
    <property type="evidence" value="ECO:0007669"/>
    <property type="project" value="TreeGrafter"/>
</dbReference>
<evidence type="ECO:0000256" key="12">
    <source>
        <dbReference type="ARBA" id="ARBA00023242"/>
    </source>
</evidence>
<feature type="region of interest" description="Disordered" evidence="19">
    <location>
        <begin position="150"/>
        <end position="189"/>
    </location>
</feature>
<name>A0A0M8N1C4_ESCWE</name>
<evidence type="ECO:0000313" key="23">
    <source>
        <dbReference type="Proteomes" id="UP000053831"/>
    </source>
</evidence>
<dbReference type="GO" id="GO:0003697">
    <property type="term" value="F:single-stranded DNA binding"/>
    <property type="evidence" value="ECO:0007669"/>
    <property type="project" value="TreeGrafter"/>
</dbReference>
<evidence type="ECO:0000256" key="6">
    <source>
        <dbReference type="ARBA" id="ARBA00022723"/>
    </source>
</evidence>
<evidence type="ECO:0000256" key="17">
    <source>
        <dbReference type="ARBA" id="ARBA00068941"/>
    </source>
</evidence>
<dbReference type="EMBL" id="LGSR01000020">
    <property type="protein sequence ID" value="KOS18544.1"/>
    <property type="molecule type" value="Genomic_DNA"/>
</dbReference>
<feature type="domain" description="Aprataxin C2HE/C2H2/C2HC zinc finger" evidence="21">
    <location>
        <begin position="232"/>
        <end position="288"/>
    </location>
</feature>
<reference evidence="22 23" key="1">
    <citation type="submission" date="2015-07" db="EMBL/GenBank/DDBJ databases">
        <title>The genome of the fungus Escovopsis weberi, a specialized disease agent of ant agriculture.</title>
        <authorList>
            <person name="de Man T.J."/>
            <person name="Stajich J.E."/>
            <person name="Kubicek C.P."/>
            <person name="Chenthamara K."/>
            <person name="Atanasova L."/>
            <person name="Druzhinina I.S."/>
            <person name="Birnbaum S."/>
            <person name="Barribeau S.M."/>
            <person name="Teiling C."/>
            <person name="Suen G."/>
            <person name="Currie C."/>
            <person name="Gerardo N.M."/>
        </authorList>
    </citation>
    <scope>NUCLEOTIDE SEQUENCE [LARGE SCALE GENOMIC DNA]</scope>
</reference>
<dbReference type="SUPFAM" id="SSF54197">
    <property type="entry name" value="HIT-like"/>
    <property type="match status" value="2"/>
</dbReference>
<comment type="catalytic activity">
    <reaction evidence="14">
        <text>a 5'-end adenosine-5'-diphospho-5'-2'-deoxyribonucleoside-DNA + H2O = a 5'-end 5'-phospho-2'-deoxyribonucleoside-DNA + AMP + 2 H(+)</text>
        <dbReference type="Rhea" id="RHEA:52128"/>
        <dbReference type="Rhea" id="RHEA-COMP:13180"/>
        <dbReference type="Rhea" id="RHEA-COMP:13181"/>
        <dbReference type="ChEBI" id="CHEBI:15377"/>
        <dbReference type="ChEBI" id="CHEBI:15378"/>
        <dbReference type="ChEBI" id="CHEBI:136412"/>
        <dbReference type="ChEBI" id="CHEBI:136413"/>
        <dbReference type="ChEBI" id="CHEBI:456215"/>
        <dbReference type="EC" id="3.6.1.71"/>
    </reaction>
</comment>
<dbReference type="PANTHER" id="PTHR12486">
    <property type="entry name" value="APRATAXIN-RELATED"/>
    <property type="match status" value="1"/>
</dbReference>
<dbReference type="FunFam" id="3.30.428.10:FF:000017">
    <property type="entry name" value="Aprataxin-like protein"/>
    <property type="match status" value="1"/>
</dbReference>
<keyword evidence="8" id="KW-0378">Hydrolase</keyword>
<evidence type="ECO:0000256" key="13">
    <source>
        <dbReference type="ARBA" id="ARBA00024601"/>
    </source>
</evidence>
<dbReference type="Proteomes" id="UP000053831">
    <property type="component" value="Unassembled WGS sequence"/>
</dbReference>
<dbReference type="Pfam" id="PF01230">
    <property type="entry name" value="HIT"/>
    <property type="match status" value="1"/>
</dbReference>
<dbReference type="GO" id="GO:1990165">
    <property type="term" value="F:single-strand break-containing DNA binding"/>
    <property type="evidence" value="ECO:0007669"/>
    <property type="project" value="TreeGrafter"/>
</dbReference>